<evidence type="ECO:0000256" key="4">
    <source>
        <dbReference type="ARBA" id="ARBA00022692"/>
    </source>
</evidence>
<keyword evidence="2" id="KW-1003">Cell membrane</keyword>
<keyword evidence="3" id="KW-0808">Transferase</keyword>
<evidence type="ECO:0000313" key="10">
    <source>
        <dbReference type="Proteomes" id="UP000037029"/>
    </source>
</evidence>
<dbReference type="EMBL" id="CP020925">
    <property type="protein sequence ID" value="ATP17913.1"/>
    <property type="molecule type" value="Genomic_DNA"/>
</dbReference>
<feature type="transmembrane region" description="Helical" evidence="8">
    <location>
        <begin position="137"/>
        <end position="158"/>
    </location>
</feature>
<feature type="transmembrane region" description="Helical" evidence="8">
    <location>
        <begin position="215"/>
        <end position="242"/>
    </location>
</feature>
<accession>A0A0J9FQ78</accession>
<feature type="transmembrane region" description="Helical" evidence="8">
    <location>
        <begin position="188"/>
        <end position="209"/>
    </location>
</feature>
<dbReference type="GO" id="GO:0005886">
    <property type="term" value="C:plasma membrane"/>
    <property type="evidence" value="ECO:0007669"/>
    <property type="project" value="UniProtKB-SubCell"/>
</dbReference>
<organism evidence="9 10">
    <name type="scientific">Sphingobium yanoikuyae</name>
    <name type="common">Sphingomonas yanoikuyae</name>
    <dbReference type="NCBI Taxonomy" id="13690"/>
    <lineage>
        <taxon>Bacteria</taxon>
        <taxon>Pseudomonadati</taxon>
        <taxon>Pseudomonadota</taxon>
        <taxon>Alphaproteobacteria</taxon>
        <taxon>Sphingomonadales</taxon>
        <taxon>Sphingomonadaceae</taxon>
        <taxon>Sphingobium</taxon>
    </lineage>
</organism>
<dbReference type="Pfam" id="PF09594">
    <property type="entry name" value="GT87"/>
    <property type="match status" value="1"/>
</dbReference>
<feature type="transmembrane region" description="Helical" evidence="8">
    <location>
        <begin position="314"/>
        <end position="341"/>
    </location>
</feature>
<dbReference type="GO" id="GO:0016758">
    <property type="term" value="F:hexosyltransferase activity"/>
    <property type="evidence" value="ECO:0007669"/>
    <property type="project" value="InterPro"/>
</dbReference>
<dbReference type="Proteomes" id="UP000037029">
    <property type="component" value="Chromosome"/>
</dbReference>
<name>A0A0J9FQ78_SPHYA</name>
<reference evidence="9 10" key="1">
    <citation type="submission" date="2017-04" db="EMBL/GenBank/DDBJ databases">
        <title>Characterization, genome and methylation analysis of a phthalic acid esters degrading strain Sphingobium yanoikuyae SHJ.</title>
        <authorList>
            <person name="Feng L."/>
        </authorList>
    </citation>
    <scope>NUCLEOTIDE SEQUENCE [LARGE SCALE GENOMIC DNA]</scope>
    <source>
        <strain evidence="9 10">SHJ</strain>
    </source>
</reference>
<evidence type="ECO:0000256" key="8">
    <source>
        <dbReference type="SAM" id="Phobius"/>
    </source>
</evidence>
<protein>
    <submittedName>
        <fullName evidence="9">DUF2029 domain-containing protein</fullName>
    </submittedName>
</protein>
<dbReference type="AlphaFoldDB" id="A0A0J9FQ78"/>
<comment type="similarity">
    <text evidence="7">Belongs to the glycosyltransferase 87 family.</text>
</comment>
<keyword evidence="4 8" id="KW-0812">Transmembrane</keyword>
<keyword evidence="6 8" id="KW-0472">Membrane</keyword>
<comment type="subcellular location">
    <subcellularLocation>
        <location evidence="1">Cell membrane</location>
        <topology evidence="1">Multi-pass membrane protein</topology>
    </subcellularLocation>
</comment>
<evidence type="ECO:0000256" key="1">
    <source>
        <dbReference type="ARBA" id="ARBA00004651"/>
    </source>
</evidence>
<keyword evidence="5 8" id="KW-1133">Transmembrane helix</keyword>
<evidence type="ECO:0000256" key="6">
    <source>
        <dbReference type="ARBA" id="ARBA00023136"/>
    </source>
</evidence>
<dbReference type="RefSeq" id="WP_048938130.1">
    <property type="nucleotide sequence ID" value="NZ_CP020925.1"/>
</dbReference>
<evidence type="ECO:0000256" key="2">
    <source>
        <dbReference type="ARBA" id="ARBA00022475"/>
    </source>
</evidence>
<evidence type="ECO:0000256" key="3">
    <source>
        <dbReference type="ARBA" id="ARBA00022679"/>
    </source>
</evidence>
<gene>
    <name evidence="9" type="ORF">BV87_05645</name>
</gene>
<sequence length="400" mass="42934">MMAGLYDRMGSIPTAQLRRIAHIWCVVAGTLFLAYLARQLRQGMTDGAGHPFGEDFLNFWSGAHLAVTGQAGIIYDLAAFHAFEIGIAGAPIDLYHYSYPPVMWLISAPFGLLPYPLAWAAWQLLGWGAFALAVRRLAVWQLAPAQWLLVALAVPAVFINAMGGQNGCWTAAIIGWGLILLRERPAMAGMILALFVVKPQLGWLTPLALLAGRQYWALAAFIGTALALILITLPLFGIDAWIAYVQQGSLLKSVILEYGDGTWHRMLSIFVLVRHVGAPIPLAYAAQAIASLTVALLVLRVWHREGPTARAKALLVLGVLAGSLYVSDYDCVMALLAALWLGPQATAGLRGRMVLLLAMPLFAAPLALMSGVALGALALWPALLGASLQRAPYLAGDGLR</sequence>
<feature type="transmembrane region" description="Helical" evidence="8">
    <location>
        <begin position="282"/>
        <end position="302"/>
    </location>
</feature>
<proteinExistence type="inferred from homology"/>
<evidence type="ECO:0000313" key="9">
    <source>
        <dbReference type="EMBL" id="ATP17913.1"/>
    </source>
</evidence>
<evidence type="ECO:0000256" key="7">
    <source>
        <dbReference type="ARBA" id="ARBA00024033"/>
    </source>
</evidence>
<feature type="transmembrane region" description="Helical" evidence="8">
    <location>
        <begin position="102"/>
        <end position="125"/>
    </location>
</feature>
<feature type="transmembrane region" description="Helical" evidence="8">
    <location>
        <begin position="353"/>
        <end position="380"/>
    </location>
</feature>
<evidence type="ECO:0000256" key="5">
    <source>
        <dbReference type="ARBA" id="ARBA00022989"/>
    </source>
</evidence>
<dbReference type="InterPro" id="IPR018584">
    <property type="entry name" value="GT87"/>
</dbReference>
<feature type="transmembrane region" description="Helical" evidence="8">
    <location>
        <begin position="20"/>
        <end position="37"/>
    </location>
</feature>